<dbReference type="InterPro" id="IPR029063">
    <property type="entry name" value="SAM-dependent_MTases_sf"/>
</dbReference>
<evidence type="ECO:0000313" key="10">
    <source>
        <dbReference type="Proteomes" id="UP000095347"/>
    </source>
</evidence>
<evidence type="ECO:0000256" key="5">
    <source>
        <dbReference type="ARBA" id="ARBA00047422"/>
    </source>
</evidence>
<dbReference type="GO" id="GO:0003677">
    <property type="term" value="F:DNA binding"/>
    <property type="evidence" value="ECO:0007669"/>
    <property type="project" value="TreeGrafter"/>
</dbReference>
<name>A0A1E5Q3C6_9PROT</name>
<organism evidence="9 10">
    <name type="scientific">Magnetovibrio blakemorei</name>
    <dbReference type="NCBI Taxonomy" id="28181"/>
    <lineage>
        <taxon>Bacteria</taxon>
        <taxon>Pseudomonadati</taxon>
        <taxon>Pseudomonadota</taxon>
        <taxon>Alphaproteobacteria</taxon>
        <taxon>Rhodospirillales</taxon>
        <taxon>Magnetovibrionaceae</taxon>
        <taxon>Magnetovibrio</taxon>
    </lineage>
</organism>
<dbReference type="REBASE" id="171791">
    <property type="entry name" value="M.MblMV1ORF1355P"/>
</dbReference>
<dbReference type="Proteomes" id="UP000095347">
    <property type="component" value="Unassembled WGS sequence"/>
</dbReference>
<dbReference type="InterPro" id="IPR050390">
    <property type="entry name" value="C5-Methyltransferase"/>
</dbReference>
<protein>
    <recommendedName>
        <fullName evidence="8">Cytosine-specific methyltransferase</fullName>
        <ecNumber evidence="8">2.1.1.37</ecNumber>
    </recommendedName>
</protein>
<dbReference type="PROSITE" id="PS51679">
    <property type="entry name" value="SAM_MT_C5"/>
    <property type="match status" value="1"/>
</dbReference>
<keyword evidence="3 6" id="KW-0949">S-adenosyl-L-methionine</keyword>
<dbReference type="SUPFAM" id="SSF53335">
    <property type="entry name" value="S-adenosyl-L-methionine-dependent methyltransferases"/>
    <property type="match status" value="1"/>
</dbReference>
<accession>A0A1E5Q3C6</accession>
<dbReference type="NCBIfam" id="TIGR00675">
    <property type="entry name" value="dcm"/>
    <property type="match status" value="1"/>
</dbReference>
<evidence type="ECO:0000256" key="2">
    <source>
        <dbReference type="ARBA" id="ARBA00022679"/>
    </source>
</evidence>
<reference evidence="10" key="1">
    <citation type="submission" date="2016-07" db="EMBL/GenBank/DDBJ databases">
        <authorList>
            <person name="Florea S."/>
            <person name="Webb J.S."/>
            <person name="Jaromczyk J."/>
            <person name="Schardl C.L."/>
        </authorList>
    </citation>
    <scope>NUCLEOTIDE SEQUENCE [LARGE SCALE GENOMIC DNA]</scope>
    <source>
        <strain evidence="10">MV-1</strain>
    </source>
</reference>
<dbReference type="PROSITE" id="PS00094">
    <property type="entry name" value="C5_MTASE_1"/>
    <property type="match status" value="1"/>
</dbReference>
<dbReference type="GO" id="GO:0003886">
    <property type="term" value="F:DNA (cytosine-5-)-methyltransferase activity"/>
    <property type="evidence" value="ECO:0007669"/>
    <property type="project" value="UniProtKB-EC"/>
</dbReference>
<dbReference type="PANTHER" id="PTHR10629:SF52">
    <property type="entry name" value="DNA (CYTOSINE-5)-METHYLTRANSFERASE 1"/>
    <property type="match status" value="1"/>
</dbReference>
<dbReference type="OrthoDB" id="9813719at2"/>
<evidence type="ECO:0000313" key="9">
    <source>
        <dbReference type="EMBL" id="OEJ64079.1"/>
    </source>
</evidence>
<dbReference type="EC" id="2.1.1.37" evidence="8"/>
<comment type="similarity">
    <text evidence="6 7">Belongs to the class I-like SAM-binding methyltransferase superfamily. C5-methyltransferase family.</text>
</comment>
<dbReference type="RefSeq" id="WP_069959425.1">
    <property type="nucleotide sequence ID" value="NZ_MCGG01000078.1"/>
</dbReference>
<dbReference type="PANTHER" id="PTHR10629">
    <property type="entry name" value="CYTOSINE-SPECIFIC METHYLTRANSFERASE"/>
    <property type="match status" value="1"/>
</dbReference>
<dbReference type="InterPro" id="IPR018117">
    <property type="entry name" value="C5_DNA_meth_AS"/>
</dbReference>
<evidence type="ECO:0000256" key="7">
    <source>
        <dbReference type="RuleBase" id="RU000416"/>
    </source>
</evidence>
<comment type="caution">
    <text evidence="9">The sequence shown here is derived from an EMBL/GenBank/DDBJ whole genome shotgun (WGS) entry which is preliminary data.</text>
</comment>
<dbReference type="STRING" id="28181.BEN30_01355"/>
<comment type="catalytic activity">
    <reaction evidence="5 8">
        <text>a 2'-deoxycytidine in DNA + S-adenosyl-L-methionine = a 5-methyl-2'-deoxycytidine in DNA + S-adenosyl-L-homocysteine + H(+)</text>
        <dbReference type="Rhea" id="RHEA:13681"/>
        <dbReference type="Rhea" id="RHEA-COMP:11369"/>
        <dbReference type="Rhea" id="RHEA-COMP:11370"/>
        <dbReference type="ChEBI" id="CHEBI:15378"/>
        <dbReference type="ChEBI" id="CHEBI:57856"/>
        <dbReference type="ChEBI" id="CHEBI:59789"/>
        <dbReference type="ChEBI" id="CHEBI:85452"/>
        <dbReference type="ChEBI" id="CHEBI:85454"/>
        <dbReference type="EC" id="2.1.1.37"/>
    </reaction>
</comment>
<dbReference type="EMBL" id="MCGG01000078">
    <property type="protein sequence ID" value="OEJ64079.1"/>
    <property type="molecule type" value="Genomic_DNA"/>
</dbReference>
<keyword evidence="10" id="KW-1185">Reference proteome</keyword>
<dbReference type="AlphaFoldDB" id="A0A1E5Q3C6"/>
<evidence type="ECO:0000256" key="3">
    <source>
        <dbReference type="ARBA" id="ARBA00022691"/>
    </source>
</evidence>
<dbReference type="GO" id="GO:0044027">
    <property type="term" value="P:negative regulation of gene expression via chromosomal CpG island methylation"/>
    <property type="evidence" value="ECO:0007669"/>
    <property type="project" value="TreeGrafter"/>
</dbReference>
<keyword evidence="1 6" id="KW-0489">Methyltransferase</keyword>
<sequence>MSRKTAIDLFCGAGGLSEGFHQAGYSVLAGNDVDAAAGITYQRTHPDSQFILAPIQDVSPSKLLKVAGLKSGELDILLGGPPCQAYSVYNHQRGMHDERASLFKQYLKMVKGLRPRWFVMENVTGITSIACGTVVDTIKKELGKLGYSVEWQILKAEEFGIPQERRRIFFIGNRVGLPIRFPEPTHGKGLKPFVSIWDAIGDLPEIQNGGTADNEPYITAPQNSYQRYCRGSRKTVLNHSSPKLSPVNLERMQHIPIGGSWRDIPFHLLPNGMKKAKRSDHTKRYGRMRPDGLSCTVLTKCDIHWGAYIHPYTDRAVSVREAARLQGFPDSFKFYGSKTEQYVQVGNAVPPILGRQVAQSILSTEDESNKLIDSSAA</sequence>
<dbReference type="Gene3D" id="3.40.50.150">
    <property type="entry name" value="Vaccinia Virus protein VP39"/>
    <property type="match status" value="1"/>
</dbReference>
<dbReference type="InterPro" id="IPR001525">
    <property type="entry name" value="C5_MeTfrase"/>
</dbReference>
<dbReference type="GO" id="GO:0009307">
    <property type="term" value="P:DNA restriction-modification system"/>
    <property type="evidence" value="ECO:0007669"/>
    <property type="project" value="UniProtKB-KW"/>
</dbReference>
<evidence type="ECO:0000256" key="1">
    <source>
        <dbReference type="ARBA" id="ARBA00022603"/>
    </source>
</evidence>
<gene>
    <name evidence="9" type="ORF">BEN30_01355</name>
</gene>
<evidence type="ECO:0000256" key="6">
    <source>
        <dbReference type="PROSITE-ProRule" id="PRU01016"/>
    </source>
</evidence>
<dbReference type="GO" id="GO:0032259">
    <property type="term" value="P:methylation"/>
    <property type="evidence" value="ECO:0007669"/>
    <property type="project" value="UniProtKB-KW"/>
</dbReference>
<dbReference type="Pfam" id="PF00145">
    <property type="entry name" value="DNA_methylase"/>
    <property type="match status" value="1"/>
</dbReference>
<keyword evidence="2 6" id="KW-0808">Transferase</keyword>
<dbReference type="PRINTS" id="PR00105">
    <property type="entry name" value="C5METTRFRASE"/>
</dbReference>
<dbReference type="Gene3D" id="3.90.120.10">
    <property type="entry name" value="DNA Methylase, subunit A, domain 2"/>
    <property type="match status" value="2"/>
</dbReference>
<keyword evidence="4" id="KW-0680">Restriction system</keyword>
<feature type="active site" evidence="6">
    <location>
        <position position="83"/>
    </location>
</feature>
<evidence type="ECO:0000256" key="4">
    <source>
        <dbReference type="ARBA" id="ARBA00022747"/>
    </source>
</evidence>
<evidence type="ECO:0000256" key="8">
    <source>
        <dbReference type="RuleBase" id="RU000417"/>
    </source>
</evidence>
<proteinExistence type="inferred from homology"/>